<evidence type="ECO:0000313" key="1">
    <source>
        <dbReference type="EMBL" id="TWU35835.1"/>
    </source>
</evidence>
<dbReference type="EMBL" id="SJPY01000009">
    <property type="protein sequence ID" value="TWU35835.1"/>
    <property type="molecule type" value="Genomic_DNA"/>
</dbReference>
<comment type="caution">
    <text evidence="1">The sequence shown here is derived from an EMBL/GenBank/DDBJ whole genome shotgun (WGS) entry which is preliminary data.</text>
</comment>
<protein>
    <submittedName>
        <fullName evidence="1">Uncharacterized protein</fullName>
    </submittedName>
</protein>
<reference evidence="1 2" key="1">
    <citation type="submission" date="2019-02" db="EMBL/GenBank/DDBJ databases">
        <title>Deep-cultivation of Planctomycetes and their phenomic and genomic characterization uncovers novel biology.</title>
        <authorList>
            <person name="Wiegand S."/>
            <person name="Jogler M."/>
            <person name="Boedeker C."/>
            <person name="Pinto D."/>
            <person name="Vollmers J."/>
            <person name="Rivas-Marin E."/>
            <person name="Kohn T."/>
            <person name="Peeters S.H."/>
            <person name="Heuer A."/>
            <person name="Rast P."/>
            <person name="Oberbeckmann S."/>
            <person name="Bunk B."/>
            <person name="Jeske O."/>
            <person name="Meyerdierks A."/>
            <person name="Storesund J.E."/>
            <person name="Kallscheuer N."/>
            <person name="Luecker S."/>
            <person name="Lage O.M."/>
            <person name="Pohl T."/>
            <person name="Merkel B.J."/>
            <person name="Hornburger P."/>
            <person name="Mueller R.-W."/>
            <person name="Bruemmer F."/>
            <person name="Labrenz M."/>
            <person name="Spormann A.M."/>
            <person name="Op Den Camp H."/>
            <person name="Overmann J."/>
            <person name="Amann R."/>
            <person name="Jetten M.S.M."/>
            <person name="Mascher T."/>
            <person name="Medema M.H."/>
            <person name="Devos D.P."/>
            <person name="Kaster A.-K."/>
            <person name="Ovreas L."/>
            <person name="Rohde M."/>
            <person name="Galperin M.Y."/>
            <person name="Jogler C."/>
        </authorList>
    </citation>
    <scope>NUCLEOTIDE SEQUENCE [LARGE SCALE GENOMIC DNA]</scope>
    <source>
        <strain evidence="1 2">Q31b</strain>
    </source>
</reference>
<name>A0A5C6DI13_9BACT</name>
<dbReference type="Proteomes" id="UP000315471">
    <property type="component" value="Unassembled WGS sequence"/>
</dbReference>
<sequence>MTLEADIIERIRADFPDAGTALAAMSVSGKTGRIARCIVFASNGSLEKMREYIQMAETDFRDVIVAGEYDETMRPVRDLCVSFLIASPDDFWIAETAKSIYKRGYSLTAVKSGPATVGPFDYTCDRSEGTATFSSDVHEIEIEKADRKWSVNSDDDLRRFGLDESLDDEERFRIQLDLYLSQK</sequence>
<keyword evidence="2" id="KW-1185">Reference proteome</keyword>
<dbReference type="RefSeq" id="WP_197172293.1">
    <property type="nucleotide sequence ID" value="NZ_SJPY01000009.1"/>
</dbReference>
<organism evidence="1 2">
    <name type="scientific">Novipirellula aureliae</name>
    <dbReference type="NCBI Taxonomy" id="2527966"/>
    <lineage>
        <taxon>Bacteria</taxon>
        <taxon>Pseudomonadati</taxon>
        <taxon>Planctomycetota</taxon>
        <taxon>Planctomycetia</taxon>
        <taxon>Pirellulales</taxon>
        <taxon>Pirellulaceae</taxon>
        <taxon>Novipirellula</taxon>
    </lineage>
</organism>
<gene>
    <name evidence="1" type="ORF">Q31b_52700</name>
</gene>
<dbReference type="AlphaFoldDB" id="A0A5C6DI13"/>
<accession>A0A5C6DI13</accession>
<evidence type="ECO:0000313" key="2">
    <source>
        <dbReference type="Proteomes" id="UP000315471"/>
    </source>
</evidence>
<proteinExistence type="predicted"/>